<accession>A0AC61R022</accession>
<dbReference type="Proteomes" id="UP000307720">
    <property type="component" value="Unassembled WGS sequence"/>
</dbReference>
<gene>
    <name evidence="1" type="ORF">E5357_06675</name>
</gene>
<evidence type="ECO:0000313" key="1">
    <source>
        <dbReference type="EMBL" id="TGX99106.1"/>
    </source>
</evidence>
<keyword evidence="1" id="KW-0547">Nucleotide-binding</keyword>
<evidence type="ECO:0000313" key="2">
    <source>
        <dbReference type="Proteomes" id="UP000307720"/>
    </source>
</evidence>
<organism evidence="1 2">
    <name type="scientific">Hominisplanchenecus murintestinalis</name>
    <dbReference type="NCBI Taxonomy" id="2941517"/>
    <lineage>
        <taxon>Bacteria</taxon>
        <taxon>Bacillati</taxon>
        <taxon>Bacillota</taxon>
        <taxon>Clostridia</taxon>
        <taxon>Lachnospirales</taxon>
        <taxon>Lachnospiraceae</taxon>
        <taxon>Hominisplanchenecus</taxon>
    </lineage>
</organism>
<name>A0AC61R022_9FIRM</name>
<proteinExistence type="predicted"/>
<sequence>MVCVRQSMGKYIKLLNKIVDKKSIKILCVIVGIILCIGIIEPLVAWLYKIFGDYAGHFSHHKLDKIIVVVILYELLQSILQIVSTLKDHWLLKISYKLSENVFEHIHQKVKKLKIEEFENETVFNLLERIDTKLGDETVIAITTLFEVVANIISISIYSIMLGQMKVYFPFVVIVSAIPGIYLGSKKNKCKFNTAKEFFTEERKKEYFLNVVFGRENVKDVKLLELEKFFYEKAKSLNNLLTNKYLKINKKYGYYEIVTNVLKYIVFGWCMYETFWMVYNQSIGLGSILLLVNVFQLLTQELENLTNIIKEIMNVTWLIDEWEGFLQLPEKIWGNKLLENYSISFENVTYKYPASLNYALKNISVKIRDGEKIAIVGENGSGKSTFINILLGLYTVSDGKIRIGNVDINEISKESMKKIVCVFQNYIKYQTSIEENITLGEKKINFHNPFIKALELNELLNSFEKGEKTKLGQLEENGTEISGGQWQKLAISRGVNRESKILILDEPTASLDPLIENKLYENIAELCKDKTLLLISHRMSACRVCDRILTFSNGQIVENGSFDELIERKGKFYEMYMAQKECY</sequence>
<comment type="caution">
    <text evidence="1">The sequence shown here is derived from an EMBL/GenBank/DDBJ whole genome shotgun (WGS) entry which is preliminary data.</text>
</comment>
<keyword evidence="2" id="KW-1185">Reference proteome</keyword>
<protein>
    <submittedName>
        <fullName evidence="1">ABC transporter ATP-binding protein</fullName>
    </submittedName>
</protein>
<keyword evidence="1" id="KW-0067">ATP-binding</keyword>
<dbReference type="EMBL" id="SRZB01000010">
    <property type="protein sequence ID" value="TGX99106.1"/>
    <property type="molecule type" value="Genomic_DNA"/>
</dbReference>
<reference evidence="1" key="1">
    <citation type="submission" date="2019-04" db="EMBL/GenBank/DDBJ databases">
        <title>Microbes associate with the intestines of laboratory mice.</title>
        <authorList>
            <person name="Navarre W."/>
            <person name="Wong E."/>
            <person name="Huang K."/>
            <person name="Tropini C."/>
            <person name="Ng K."/>
            <person name="Yu B."/>
        </authorList>
    </citation>
    <scope>NUCLEOTIDE SEQUENCE</scope>
    <source>
        <strain evidence="1">NM72_1-8</strain>
    </source>
</reference>